<protein>
    <submittedName>
        <fullName evidence="1">Uncharacterized protein</fullName>
    </submittedName>
</protein>
<dbReference type="InParanoid" id="A0A059B2X2"/>
<organism evidence="1">
    <name type="scientific">Eucalyptus grandis</name>
    <name type="common">Flooded gum</name>
    <dbReference type="NCBI Taxonomy" id="71139"/>
    <lineage>
        <taxon>Eukaryota</taxon>
        <taxon>Viridiplantae</taxon>
        <taxon>Streptophyta</taxon>
        <taxon>Embryophyta</taxon>
        <taxon>Tracheophyta</taxon>
        <taxon>Spermatophyta</taxon>
        <taxon>Magnoliopsida</taxon>
        <taxon>eudicotyledons</taxon>
        <taxon>Gunneridae</taxon>
        <taxon>Pentapetalae</taxon>
        <taxon>rosids</taxon>
        <taxon>malvids</taxon>
        <taxon>Myrtales</taxon>
        <taxon>Myrtaceae</taxon>
        <taxon>Myrtoideae</taxon>
        <taxon>Eucalypteae</taxon>
        <taxon>Eucalyptus</taxon>
    </lineage>
</organism>
<dbReference type="Gramene" id="KCW60374">
    <property type="protein sequence ID" value="KCW60374"/>
    <property type="gene ID" value="EUGRSUZ_H03089"/>
</dbReference>
<dbReference type="EMBL" id="KK198760">
    <property type="protein sequence ID" value="KCW60374.1"/>
    <property type="molecule type" value="Genomic_DNA"/>
</dbReference>
<proteinExistence type="predicted"/>
<evidence type="ECO:0000313" key="1">
    <source>
        <dbReference type="EMBL" id="KCW60374.1"/>
    </source>
</evidence>
<gene>
    <name evidence="1" type="ORF">EUGRSUZ_H03089</name>
</gene>
<dbReference type="AlphaFoldDB" id="A0A059B2X2"/>
<reference evidence="1" key="1">
    <citation type="submission" date="2013-07" db="EMBL/GenBank/DDBJ databases">
        <title>The genome of Eucalyptus grandis.</title>
        <authorList>
            <person name="Schmutz J."/>
            <person name="Hayes R."/>
            <person name="Myburg A."/>
            <person name="Tuskan G."/>
            <person name="Grattapaglia D."/>
            <person name="Rokhsar D.S."/>
        </authorList>
    </citation>
    <scope>NUCLEOTIDE SEQUENCE</scope>
    <source>
        <tissue evidence="1">Leaf extractions</tissue>
    </source>
</reference>
<sequence>MNLGFLDLGVAERFKLVAEKKTPNTFNYYNLIFHSNVRKITTSTKRTPQVEVFKTNYFKNKYCIQIVGIFIGGKVQSCFLRVTFYLLILFQT</sequence>
<accession>A0A059B2X2</accession>
<name>A0A059B2X2_EUCGR</name>